<evidence type="ECO:0000313" key="1">
    <source>
        <dbReference type="EMBL" id="KAB7502585.1"/>
    </source>
</evidence>
<dbReference type="Gene3D" id="1.25.40.10">
    <property type="entry name" value="Tetratricopeptide repeat domain"/>
    <property type="match status" value="1"/>
</dbReference>
<dbReference type="InterPro" id="IPR011990">
    <property type="entry name" value="TPR-like_helical_dom_sf"/>
</dbReference>
<gene>
    <name evidence="1" type="ORF">Anas_07646</name>
</gene>
<dbReference type="InterPro" id="IPR008978">
    <property type="entry name" value="HSP20-like_chaperone"/>
</dbReference>
<keyword evidence="2" id="KW-1185">Reference proteome</keyword>
<comment type="caution">
    <text evidence="1">The sequence shown here is derived from an EMBL/GenBank/DDBJ whole genome shotgun (WGS) entry which is preliminary data.</text>
</comment>
<accession>A0A5N5TBV8</accession>
<dbReference type="AlphaFoldDB" id="A0A5N5TBV8"/>
<proteinExistence type="predicted"/>
<evidence type="ECO:0000313" key="2">
    <source>
        <dbReference type="Proteomes" id="UP000326759"/>
    </source>
</evidence>
<sequence length="537" mass="63041">MEEKKILEVKNDHCHPTTPPISKEEKKTKLTAFDLINILTREHLKVMLSEYNVVRHKHQEDINEPSMIKSCSDLKGVEISRLDELKDRFFTVRKNEYEKERMKKRKGATKTSSSTVKKNVDPDRETNLIRNDMIENIKKIHRINIKLFSLAITYNSVGFNEFKYDQCPNVHESKSFLESVEPPNWILQETMLSLRITEEKMISEYIQEEEIRILSFVPKQDKSSVSFYISIPEILQHPGSKITLTPLETGFSVYVENHKEKNYIFEIENLANKLISKAPSFVIVNKVQKKKARMWKNLFYYRNETKSFWEEEMKEVLNIITPDAEIKTEPLEFVWKIALILVNCRADLLNLPRDLNHVKRHFTDIFEMILFYKNLIPFNPHLKALFYIYGGALLYKLTVSTSSTIPKEKTFSKYQNEMEKKIAEIIETTERNHKEGSCAYFDEKYEEAYSFFNEISSVCIFPRSLVMRGICLRHMGRYKEAIMDSIFGLRNLGTYQGFPPLLNILECEVTRGEISRILFTCDECILHEATSSCNEVF</sequence>
<protein>
    <submittedName>
        <fullName evidence="1">Uncharacterized protein</fullName>
    </submittedName>
</protein>
<dbReference type="Proteomes" id="UP000326759">
    <property type="component" value="Unassembled WGS sequence"/>
</dbReference>
<dbReference type="EMBL" id="SEYY01007185">
    <property type="protein sequence ID" value="KAB7502585.1"/>
    <property type="molecule type" value="Genomic_DNA"/>
</dbReference>
<reference evidence="1 2" key="1">
    <citation type="journal article" date="2019" name="PLoS Biol.">
        <title>Sex chromosomes control vertical transmission of feminizing Wolbachia symbionts in an isopod.</title>
        <authorList>
            <person name="Becking T."/>
            <person name="Chebbi M.A."/>
            <person name="Giraud I."/>
            <person name="Moumen B."/>
            <person name="Laverre T."/>
            <person name="Caubet Y."/>
            <person name="Peccoud J."/>
            <person name="Gilbert C."/>
            <person name="Cordaux R."/>
        </authorList>
    </citation>
    <scope>NUCLEOTIDE SEQUENCE [LARGE SCALE GENOMIC DNA]</scope>
    <source>
        <strain evidence="1">ANa2</strain>
        <tissue evidence="1">Whole body excluding digestive tract and cuticle</tissue>
    </source>
</reference>
<dbReference type="Gene3D" id="2.60.40.790">
    <property type="match status" value="1"/>
</dbReference>
<dbReference type="OrthoDB" id="10342588at2759"/>
<dbReference type="SUPFAM" id="SSF48452">
    <property type="entry name" value="TPR-like"/>
    <property type="match status" value="1"/>
</dbReference>
<name>A0A5N5TBV8_9CRUS</name>
<organism evidence="1 2">
    <name type="scientific">Armadillidium nasatum</name>
    <dbReference type="NCBI Taxonomy" id="96803"/>
    <lineage>
        <taxon>Eukaryota</taxon>
        <taxon>Metazoa</taxon>
        <taxon>Ecdysozoa</taxon>
        <taxon>Arthropoda</taxon>
        <taxon>Crustacea</taxon>
        <taxon>Multicrustacea</taxon>
        <taxon>Malacostraca</taxon>
        <taxon>Eumalacostraca</taxon>
        <taxon>Peracarida</taxon>
        <taxon>Isopoda</taxon>
        <taxon>Oniscidea</taxon>
        <taxon>Crinocheta</taxon>
        <taxon>Armadillidiidae</taxon>
        <taxon>Armadillidium</taxon>
    </lineage>
</organism>
<feature type="non-terminal residue" evidence="1">
    <location>
        <position position="537"/>
    </location>
</feature>